<dbReference type="HOGENOM" id="CLU_1104951_0_0_1"/>
<feature type="non-terminal residue" evidence="2">
    <location>
        <position position="252"/>
    </location>
</feature>
<feature type="region of interest" description="Disordered" evidence="1">
    <location>
        <begin position="1"/>
        <end position="227"/>
    </location>
</feature>
<sequence>MSPMRRLNDLHIESSPLVEIDPLGDDINDEEEDEDDEDDEFSYGNKTITNDTDSDVDDKDEIMSSNINSRKRMHVESPSMMILTPNYPNNEPQNSNESTGNSKNMSSFNIHNITTSSLDYSTPCPNEPRRKKLKLKQETTPKKVLLDLAHSIKTSVDRLPKTSSHVRYEDDEEEPIREQEDFEQMPISSSTPSTSRASTPPLTVPEEEKENKQHQEESEAKHSSAYEEYGQTINGYKFVQKKLPQFKYETPV</sequence>
<keyword evidence="3" id="KW-1185">Reference proteome</keyword>
<dbReference type="OrthoDB" id="412109at2759"/>
<organism evidence="3">
    <name type="scientific">Spathaspora passalidarum (strain NRRL Y-27907 / 11-Y1)</name>
    <dbReference type="NCBI Taxonomy" id="619300"/>
    <lineage>
        <taxon>Eukaryota</taxon>
        <taxon>Fungi</taxon>
        <taxon>Dikarya</taxon>
        <taxon>Ascomycota</taxon>
        <taxon>Saccharomycotina</taxon>
        <taxon>Pichiomycetes</taxon>
        <taxon>Debaryomycetaceae</taxon>
        <taxon>Spathaspora</taxon>
    </lineage>
</organism>
<feature type="compositionally biased region" description="Basic and acidic residues" evidence="1">
    <location>
        <begin position="1"/>
        <end position="12"/>
    </location>
</feature>
<feature type="compositionally biased region" description="Low complexity" evidence="1">
    <location>
        <begin position="186"/>
        <end position="201"/>
    </location>
</feature>
<dbReference type="KEGG" id="spaa:SPAPADRAFT_59439"/>
<evidence type="ECO:0000256" key="1">
    <source>
        <dbReference type="SAM" id="MobiDB-lite"/>
    </source>
</evidence>
<feature type="compositionally biased region" description="Acidic residues" evidence="1">
    <location>
        <begin position="169"/>
        <end position="183"/>
    </location>
</feature>
<accession>G3AJX6</accession>
<dbReference type="InParanoid" id="G3AJX6"/>
<dbReference type="RefSeq" id="XP_007373611.1">
    <property type="nucleotide sequence ID" value="XM_007373549.1"/>
</dbReference>
<evidence type="ECO:0000313" key="3">
    <source>
        <dbReference type="Proteomes" id="UP000000709"/>
    </source>
</evidence>
<dbReference type="Proteomes" id="UP000000709">
    <property type="component" value="Unassembled WGS sequence"/>
</dbReference>
<evidence type="ECO:0000313" key="2">
    <source>
        <dbReference type="EMBL" id="EGW34027.1"/>
    </source>
</evidence>
<feature type="compositionally biased region" description="Polar residues" evidence="1">
    <location>
        <begin position="86"/>
        <end position="124"/>
    </location>
</feature>
<proteinExistence type="predicted"/>
<dbReference type="AlphaFoldDB" id="G3AJX6"/>
<feature type="compositionally biased region" description="Basic and acidic residues" evidence="1">
    <location>
        <begin position="135"/>
        <end position="145"/>
    </location>
</feature>
<reference evidence="2 3" key="1">
    <citation type="journal article" date="2011" name="Proc. Natl. Acad. Sci. U.S.A.">
        <title>Comparative genomics of xylose-fermenting fungi for enhanced biofuel production.</title>
        <authorList>
            <person name="Wohlbach D.J."/>
            <person name="Kuo A."/>
            <person name="Sato T.K."/>
            <person name="Potts K.M."/>
            <person name="Salamov A.A."/>
            <person name="LaButti K.M."/>
            <person name="Sun H."/>
            <person name="Clum A."/>
            <person name="Pangilinan J.L."/>
            <person name="Lindquist E.A."/>
            <person name="Lucas S."/>
            <person name="Lapidus A."/>
            <person name="Jin M."/>
            <person name="Gunawan C."/>
            <person name="Balan V."/>
            <person name="Dale B.E."/>
            <person name="Jeffries T.W."/>
            <person name="Zinkel R."/>
            <person name="Barry K.W."/>
            <person name="Grigoriev I.V."/>
            <person name="Gasch A.P."/>
        </authorList>
    </citation>
    <scope>NUCLEOTIDE SEQUENCE [LARGE SCALE GENOMIC DNA]</scope>
    <source>
        <strain evidence="3">NRRL Y-27907 / 11-Y1</strain>
    </source>
</reference>
<feature type="compositionally biased region" description="Acidic residues" evidence="1">
    <location>
        <begin position="22"/>
        <end position="41"/>
    </location>
</feature>
<dbReference type="GeneID" id="18872917"/>
<gene>
    <name evidence="2" type="ORF">SPAPADRAFT_59439</name>
</gene>
<protein>
    <submittedName>
        <fullName evidence="2">Uncharacterized protein</fullName>
    </submittedName>
</protein>
<dbReference type="EMBL" id="GL996500">
    <property type="protein sequence ID" value="EGW34027.1"/>
    <property type="molecule type" value="Genomic_DNA"/>
</dbReference>
<name>G3AJX6_SPAPN</name>
<feature type="compositionally biased region" description="Basic and acidic residues" evidence="1">
    <location>
        <begin position="209"/>
        <end position="225"/>
    </location>
</feature>
<dbReference type="eggNOG" id="ENOG502RPV4">
    <property type="taxonomic scope" value="Eukaryota"/>
</dbReference>